<sequence length="101" mass="11277">MIEPPALQRTPFSGRKLSSAEKRCRVVLPSVKVTLNLLNFHSLNKQEDRVEKSVPGDVVFVPWSDFQLQAGSILEALESKEGKRSWNPLGLPFLHHSGLSV</sequence>
<name>A0A1V4JCW6_PATFA</name>
<proteinExistence type="predicted"/>
<accession>A0A1V4JCW6</accession>
<organism evidence="1 2">
    <name type="scientific">Patagioenas fasciata monilis</name>
    <dbReference type="NCBI Taxonomy" id="372326"/>
    <lineage>
        <taxon>Eukaryota</taxon>
        <taxon>Metazoa</taxon>
        <taxon>Chordata</taxon>
        <taxon>Craniata</taxon>
        <taxon>Vertebrata</taxon>
        <taxon>Euteleostomi</taxon>
        <taxon>Archelosauria</taxon>
        <taxon>Archosauria</taxon>
        <taxon>Dinosauria</taxon>
        <taxon>Saurischia</taxon>
        <taxon>Theropoda</taxon>
        <taxon>Coelurosauria</taxon>
        <taxon>Aves</taxon>
        <taxon>Neognathae</taxon>
        <taxon>Neoaves</taxon>
        <taxon>Columbimorphae</taxon>
        <taxon>Columbiformes</taxon>
        <taxon>Columbidae</taxon>
        <taxon>Patagioenas</taxon>
    </lineage>
</organism>
<reference evidence="1 2" key="1">
    <citation type="submission" date="2016-02" db="EMBL/GenBank/DDBJ databases">
        <title>Band-tailed pigeon sequencing and assembly.</title>
        <authorList>
            <person name="Soares A.E."/>
            <person name="Novak B.J."/>
            <person name="Rice E.S."/>
            <person name="O'Connell B."/>
            <person name="Chang D."/>
            <person name="Weber S."/>
            <person name="Shapiro B."/>
        </authorList>
    </citation>
    <scope>NUCLEOTIDE SEQUENCE [LARGE SCALE GENOMIC DNA]</scope>
    <source>
        <strain evidence="1">BTP2013</strain>
        <tissue evidence="1">Blood</tissue>
    </source>
</reference>
<dbReference type="Proteomes" id="UP000190648">
    <property type="component" value="Unassembled WGS sequence"/>
</dbReference>
<evidence type="ECO:0000313" key="2">
    <source>
        <dbReference type="Proteomes" id="UP000190648"/>
    </source>
</evidence>
<gene>
    <name evidence="1" type="ORF">AV530_019369</name>
</gene>
<keyword evidence="2" id="KW-1185">Reference proteome</keyword>
<evidence type="ECO:0000313" key="1">
    <source>
        <dbReference type="EMBL" id="OPJ70152.1"/>
    </source>
</evidence>
<comment type="caution">
    <text evidence="1">The sequence shown here is derived from an EMBL/GenBank/DDBJ whole genome shotgun (WGS) entry which is preliminary data.</text>
</comment>
<dbReference type="AlphaFoldDB" id="A0A1V4JCW6"/>
<protein>
    <submittedName>
        <fullName evidence="1">Uncharacterized protein</fullName>
    </submittedName>
</protein>
<dbReference type="EMBL" id="LSYS01007908">
    <property type="protein sequence ID" value="OPJ70152.1"/>
    <property type="molecule type" value="Genomic_DNA"/>
</dbReference>